<dbReference type="GO" id="GO:0005737">
    <property type="term" value="C:cytoplasm"/>
    <property type="evidence" value="ECO:0007669"/>
    <property type="project" value="UniProtKB-SubCell"/>
</dbReference>
<evidence type="ECO:0000256" key="2">
    <source>
        <dbReference type="ARBA" id="ARBA00022490"/>
    </source>
</evidence>
<reference evidence="4" key="1">
    <citation type="submission" date="2022-07" db="EMBL/GenBank/DDBJ databases">
        <title>Phylogenomic reconstructions and comparative analyses of Kickxellomycotina fungi.</title>
        <authorList>
            <person name="Reynolds N.K."/>
            <person name="Stajich J.E."/>
            <person name="Barry K."/>
            <person name="Grigoriev I.V."/>
            <person name="Crous P."/>
            <person name="Smith M.E."/>
        </authorList>
    </citation>
    <scope>NUCLEOTIDE SEQUENCE</scope>
    <source>
        <strain evidence="4">IMI 214461</strain>
    </source>
</reference>
<sequence length="781" mass="85963">MANTAITPSVMRGVLEQLPAMSGKIVDDTRHEKVLSYMGLFLESPNSIEQLMDWGLLDVAWRCIQADSDYRVSAVAVRFLGDCLVAPAQGRRVWQAMNHGDGKRVLRWIVSNVDSQHALVRFSCLYFVRQAASMGDECFIALADDIDYQRYLLRRLLDSSYFVVTEACALLGCMFYRAGTMDPPLCGLVERLACRPFDKQPTPHKTAVLAAASTLFSIHAEPVRVYALGQFSLDRLQPYLFDNDRLIRDRALDVLELTLRASADGTCVERTVQTLYSGLPDSGANIKICALVALRGLAAVVKVVPTNGMLLGSAEALPQCLAIVHCALTILLHVHGIRHQTPETVGSVDGLGQLEAGILSLVGGPQPGSSAISNSVAIEAARVVREYCRSIYDQQVFAVLEKLLETKAVQRNAQQLQLVLDAIIQSLRLAKQANFSHLMVLPSIVANFAIQAPGLKMLFDLVLESIGDRGDVGSEQFKQFSLLLAQSVKSRLADMEWEARDTALEFIAAAVSSLDWNTVQHLVLTGDILDDVVAALSDTEEYVRASGAQALVAILSSSNDECRRLIADHAGLGRQQLERLVNDGEAFVKRAALELVYALGCHAANGRLGSSEWVRCLTYRRLYQMGDDPDFEVRVRCARVLALLTSWLHSPAQMIDGVDRELVGELQADTLLIDMCTDSSRYVRRVCLDSLLAMKHLYEAAGTGAKDAVAEAADAKSAKRQAEERKGESFYRKLCSIDFQRLESTLTAEHLYQEALDTQVEKEMMTEKQDVNSGNNILDCT</sequence>
<dbReference type="InterPro" id="IPR016024">
    <property type="entry name" value="ARM-type_fold"/>
</dbReference>
<dbReference type="InterPro" id="IPR011989">
    <property type="entry name" value="ARM-like"/>
</dbReference>
<dbReference type="Proteomes" id="UP001150907">
    <property type="component" value="Unassembled WGS sequence"/>
</dbReference>
<evidence type="ECO:0000256" key="1">
    <source>
        <dbReference type="ARBA" id="ARBA00004496"/>
    </source>
</evidence>
<gene>
    <name evidence="4" type="ORF">H4R26_000367</name>
</gene>
<dbReference type="EMBL" id="JANBQF010000010">
    <property type="protein sequence ID" value="KAJ2008162.1"/>
    <property type="molecule type" value="Genomic_DNA"/>
</dbReference>
<proteinExistence type="inferred from homology"/>
<dbReference type="GO" id="GO:0006974">
    <property type="term" value="P:DNA damage response"/>
    <property type="evidence" value="ECO:0007669"/>
    <property type="project" value="InterPro"/>
</dbReference>
<dbReference type="PANTHER" id="PTHR21331:SF2">
    <property type="entry name" value="BRCA1-ASSOCIATED ATM ACTIVATOR 1"/>
    <property type="match status" value="1"/>
</dbReference>
<dbReference type="AlphaFoldDB" id="A0A9W8BQ10"/>
<dbReference type="PANTHER" id="PTHR21331">
    <property type="entry name" value="BRCA1-ASSOCIATED ATM ACTIVATOR 1"/>
    <property type="match status" value="1"/>
</dbReference>
<accession>A0A9W8BQ10</accession>
<dbReference type="GO" id="GO:0005634">
    <property type="term" value="C:nucleus"/>
    <property type="evidence" value="ECO:0007669"/>
    <property type="project" value="TreeGrafter"/>
</dbReference>
<dbReference type="SUPFAM" id="SSF48371">
    <property type="entry name" value="ARM repeat"/>
    <property type="match status" value="1"/>
</dbReference>
<comment type="caution">
    <text evidence="4">The sequence shown here is derived from an EMBL/GenBank/DDBJ whole genome shotgun (WGS) entry which is preliminary data.</text>
</comment>
<keyword evidence="2" id="KW-0963">Cytoplasm</keyword>
<organism evidence="4 5">
    <name type="scientific">Coemansia thaxteri</name>
    <dbReference type="NCBI Taxonomy" id="2663907"/>
    <lineage>
        <taxon>Eukaryota</taxon>
        <taxon>Fungi</taxon>
        <taxon>Fungi incertae sedis</taxon>
        <taxon>Zoopagomycota</taxon>
        <taxon>Kickxellomycotina</taxon>
        <taxon>Kickxellomycetes</taxon>
        <taxon>Kickxellales</taxon>
        <taxon>Kickxellaceae</taxon>
        <taxon>Coemansia</taxon>
    </lineage>
</organism>
<protein>
    <submittedName>
        <fullName evidence="4">Uncharacterized protein</fullName>
    </submittedName>
</protein>
<evidence type="ECO:0000256" key="3">
    <source>
        <dbReference type="ARBA" id="ARBA00061308"/>
    </source>
</evidence>
<comment type="subcellular location">
    <subcellularLocation>
        <location evidence="1">Cytoplasm</location>
    </subcellularLocation>
</comment>
<dbReference type="Gene3D" id="1.25.10.10">
    <property type="entry name" value="Leucine-rich Repeat Variant"/>
    <property type="match status" value="2"/>
</dbReference>
<name>A0A9W8BQ10_9FUNG</name>
<evidence type="ECO:0000313" key="4">
    <source>
        <dbReference type="EMBL" id="KAJ2008162.1"/>
    </source>
</evidence>
<dbReference type="OrthoDB" id="10057956at2759"/>
<keyword evidence="5" id="KW-1185">Reference proteome</keyword>
<comment type="similarity">
    <text evidence="3">Belongs to the BRAT1 family.</text>
</comment>
<dbReference type="InterPro" id="IPR038904">
    <property type="entry name" value="BRAT1"/>
</dbReference>
<evidence type="ECO:0000313" key="5">
    <source>
        <dbReference type="Proteomes" id="UP001150907"/>
    </source>
</evidence>